<sequence length="76" mass="8541">MPPSRRHFLTTSRHHYLTGSPYLSPSFTLNFLPLFHRHEAIVVQPLLGVCLGKKSPSRGGSRSSETSPDLVRSRQI</sequence>
<protein>
    <submittedName>
        <fullName evidence="2">Uncharacterized protein</fullName>
    </submittedName>
</protein>
<evidence type="ECO:0000256" key="1">
    <source>
        <dbReference type="SAM" id="MobiDB-lite"/>
    </source>
</evidence>
<organism evidence="2">
    <name type="scientific">Fagus sylvatica</name>
    <name type="common">Beechnut</name>
    <dbReference type="NCBI Taxonomy" id="28930"/>
    <lineage>
        <taxon>Eukaryota</taxon>
        <taxon>Viridiplantae</taxon>
        <taxon>Streptophyta</taxon>
        <taxon>Embryophyta</taxon>
        <taxon>Tracheophyta</taxon>
        <taxon>Spermatophyta</taxon>
        <taxon>Magnoliopsida</taxon>
        <taxon>eudicotyledons</taxon>
        <taxon>Gunneridae</taxon>
        <taxon>Pentapetalae</taxon>
        <taxon>rosids</taxon>
        <taxon>fabids</taxon>
        <taxon>Fagales</taxon>
        <taxon>Fagaceae</taxon>
        <taxon>Fagus</taxon>
    </lineage>
</organism>
<name>A0A2N9F920_FAGSY</name>
<accession>A0A2N9F920</accession>
<evidence type="ECO:0000313" key="2">
    <source>
        <dbReference type="EMBL" id="SPC87417.1"/>
    </source>
</evidence>
<dbReference type="AlphaFoldDB" id="A0A2N9F920"/>
<proteinExistence type="predicted"/>
<feature type="compositionally biased region" description="Low complexity" evidence="1">
    <location>
        <begin position="57"/>
        <end position="68"/>
    </location>
</feature>
<gene>
    <name evidence="2" type="ORF">FSB_LOCUS15299</name>
</gene>
<reference evidence="2" key="1">
    <citation type="submission" date="2018-02" db="EMBL/GenBank/DDBJ databases">
        <authorList>
            <person name="Cohen D.B."/>
            <person name="Kent A.D."/>
        </authorList>
    </citation>
    <scope>NUCLEOTIDE SEQUENCE</scope>
</reference>
<dbReference type="EMBL" id="OIVN01000920">
    <property type="protein sequence ID" value="SPC87417.1"/>
    <property type="molecule type" value="Genomic_DNA"/>
</dbReference>
<feature type="region of interest" description="Disordered" evidence="1">
    <location>
        <begin position="53"/>
        <end position="76"/>
    </location>
</feature>